<dbReference type="EMBL" id="CP001291">
    <property type="protein sequence ID" value="ACK69560.1"/>
    <property type="molecule type" value="Genomic_DNA"/>
</dbReference>
<dbReference type="HOGENOM" id="CLU_3060736_0_0_3"/>
<gene>
    <name evidence="1" type="ordered locus">PCC7424_1109</name>
</gene>
<evidence type="ECO:0000313" key="1">
    <source>
        <dbReference type="EMBL" id="ACK69560.1"/>
    </source>
</evidence>
<dbReference type="RefSeq" id="WP_012598506.1">
    <property type="nucleotide sequence ID" value="NC_011729.1"/>
</dbReference>
<dbReference type="KEGG" id="cyc:PCC7424_1109"/>
<protein>
    <submittedName>
        <fullName evidence="1">Uncharacterized protein</fullName>
    </submittedName>
</protein>
<sequence>MKQLPNEKKQAEIVSNIEIAEEKAIKMANFAISIAKKWEIRLLKTNKEEEIKS</sequence>
<keyword evidence="2" id="KW-1185">Reference proteome</keyword>
<evidence type="ECO:0000313" key="2">
    <source>
        <dbReference type="Proteomes" id="UP000002384"/>
    </source>
</evidence>
<organism evidence="1 2">
    <name type="scientific">Gloeothece citriformis (strain PCC 7424)</name>
    <name type="common">Cyanothece sp. (strain PCC 7424)</name>
    <dbReference type="NCBI Taxonomy" id="65393"/>
    <lineage>
        <taxon>Bacteria</taxon>
        <taxon>Bacillati</taxon>
        <taxon>Cyanobacteriota</taxon>
        <taxon>Cyanophyceae</taxon>
        <taxon>Oscillatoriophycideae</taxon>
        <taxon>Chroococcales</taxon>
        <taxon>Aphanothecaceae</taxon>
        <taxon>Gloeothece</taxon>
        <taxon>Gloeothece citriformis</taxon>
    </lineage>
</organism>
<dbReference type="Proteomes" id="UP000002384">
    <property type="component" value="Chromosome"/>
</dbReference>
<accession>B7KJW1</accession>
<reference evidence="2" key="1">
    <citation type="journal article" date="2011" name="MBio">
        <title>Novel metabolic attributes of the genus Cyanothece, comprising a group of unicellular nitrogen-fixing Cyanobacteria.</title>
        <authorList>
            <person name="Bandyopadhyay A."/>
            <person name="Elvitigala T."/>
            <person name="Welsh E."/>
            <person name="Stockel J."/>
            <person name="Liberton M."/>
            <person name="Min H."/>
            <person name="Sherman L.A."/>
            <person name="Pakrasi H.B."/>
        </authorList>
    </citation>
    <scope>NUCLEOTIDE SEQUENCE [LARGE SCALE GENOMIC DNA]</scope>
    <source>
        <strain evidence="2">PCC 7424</strain>
    </source>
</reference>
<name>B7KJW1_GLOC7</name>
<dbReference type="AlphaFoldDB" id="B7KJW1"/>
<proteinExistence type="predicted"/>